<dbReference type="Pfam" id="PF13383">
    <property type="entry name" value="Methyltransf_22"/>
    <property type="match status" value="1"/>
</dbReference>
<dbReference type="RefSeq" id="XP_055874743.1">
    <property type="nucleotide sequence ID" value="XM_056018768.1"/>
</dbReference>
<evidence type="ECO:0000313" key="2">
    <source>
        <dbReference type="Proteomes" id="UP001165740"/>
    </source>
</evidence>
<sequence length="364" mass="43141">MLYRMIASLDFLIRRTKAVFKMSSRRRIFVVLVMLILLSILYVSLSPYKEKQRTHSLNAFQDNNLQLRQIICHDTDTRLSAMSLPFSDDERTGITNELKREDKPDNSGAVMYLVNYTNMFSQNSSTPEADPNNASTVQTWWQAAAMIDWYYNGPVRYTCQHIKAVGNWHICQDFPYTVSPPCLVYSFGINYDFSFDNAMISLGCEVHSFDPSMKLETHKRGNNSAFYKWGISNVNSDAYQPRRDMYVKHEQTWKMRTLKSIIQELGHEKRVLDVLKLDVEAYEWGIVDNLIQTDVLKYVRQLMIEFHLFPNFPARSEYVYLYKTYTRLREMGFREYATWREPRNINERRFINQRAVDFVNYFFN</sequence>
<dbReference type="Proteomes" id="UP001165740">
    <property type="component" value="Chromosome 2"/>
</dbReference>
<dbReference type="AlphaFoldDB" id="A0A9W2ZIL6"/>
<dbReference type="PANTHER" id="PTHR32026">
    <property type="entry name" value="METHYLTRANSFERASE-LIKE PROTEIN 24"/>
    <property type="match status" value="1"/>
</dbReference>
<gene>
    <name evidence="3" type="primary">LOC129924432</name>
</gene>
<dbReference type="InterPro" id="IPR025714">
    <property type="entry name" value="Methyltranfer_dom"/>
</dbReference>
<keyword evidence="2" id="KW-1185">Reference proteome</keyword>
<evidence type="ECO:0000259" key="1">
    <source>
        <dbReference type="Pfam" id="PF13383"/>
    </source>
</evidence>
<name>A0A9W2ZIL6_BIOGL</name>
<dbReference type="OrthoDB" id="6147128at2759"/>
<evidence type="ECO:0000313" key="3">
    <source>
        <dbReference type="RefSeq" id="XP_055874743.1"/>
    </source>
</evidence>
<dbReference type="GeneID" id="129924432"/>
<proteinExistence type="predicted"/>
<dbReference type="InterPro" id="IPR026913">
    <property type="entry name" value="METTL24"/>
</dbReference>
<dbReference type="PANTHER" id="PTHR32026:SF10">
    <property type="entry name" value="METHYLTRANSFERASE-LIKE PROTEIN 24-RELATED"/>
    <property type="match status" value="1"/>
</dbReference>
<reference evidence="3" key="1">
    <citation type="submission" date="2025-08" db="UniProtKB">
        <authorList>
            <consortium name="RefSeq"/>
        </authorList>
    </citation>
    <scope>IDENTIFICATION</scope>
</reference>
<feature type="domain" description="Methyltransferase" evidence="1">
    <location>
        <begin position="131"/>
        <end position="336"/>
    </location>
</feature>
<organism evidence="2 3">
    <name type="scientific">Biomphalaria glabrata</name>
    <name type="common">Bloodfluke planorb</name>
    <name type="synonym">Freshwater snail</name>
    <dbReference type="NCBI Taxonomy" id="6526"/>
    <lineage>
        <taxon>Eukaryota</taxon>
        <taxon>Metazoa</taxon>
        <taxon>Spiralia</taxon>
        <taxon>Lophotrochozoa</taxon>
        <taxon>Mollusca</taxon>
        <taxon>Gastropoda</taxon>
        <taxon>Heterobranchia</taxon>
        <taxon>Euthyneura</taxon>
        <taxon>Panpulmonata</taxon>
        <taxon>Hygrophila</taxon>
        <taxon>Lymnaeoidea</taxon>
        <taxon>Planorbidae</taxon>
        <taxon>Biomphalaria</taxon>
    </lineage>
</organism>
<accession>A0A9W2ZIL6</accession>
<protein>
    <submittedName>
        <fullName evidence="3">Uncharacterized protein LOC129924432 isoform X1</fullName>
    </submittedName>
</protein>